<feature type="domain" description="Glycosyl transferase family 1" evidence="1">
    <location>
        <begin position="190"/>
        <end position="353"/>
    </location>
</feature>
<dbReference type="SUPFAM" id="SSF53756">
    <property type="entry name" value="UDP-Glycosyltransferase/glycogen phosphorylase"/>
    <property type="match status" value="1"/>
</dbReference>
<keyword evidence="3" id="KW-0328">Glycosyltransferase</keyword>
<organism evidence="3 4">
    <name type="scientific">Flavobacterium fructosi</name>
    <dbReference type="NCBI Taxonomy" id="3230416"/>
    <lineage>
        <taxon>Bacteria</taxon>
        <taxon>Pseudomonadati</taxon>
        <taxon>Bacteroidota</taxon>
        <taxon>Flavobacteriia</taxon>
        <taxon>Flavobacteriales</taxon>
        <taxon>Flavobacteriaceae</taxon>
        <taxon>Flavobacterium</taxon>
    </lineage>
</organism>
<dbReference type="Gene3D" id="3.40.50.2000">
    <property type="entry name" value="Glycogen Phosphorylase B"/>
    <property type="match status" value="2"/>
</dbReference>
<keyword evidence="3" id="KW-0808">Transferase</keyword>
<dbReference type="GO" id="GO:0016757">
    <property type="term" value="F:glycosyltransferase activity"/>
    <property type="evidence" value="ECO:0007669"/>
    <property type="project" value="UniProtKB-KW"/>
</dbReference>
<dbReference type="Pfam" id="PF00534">
    <property type="entry name" value="Glycos_transf_1"/>
    <property type="match status" value="1"/>
</dbReference>
<feature type="domain" description="Glycosyltransferase subfamily 4-like N-terminal" evidence="2">
    <location>
        <begin position="25"/>
        <end position="180"/>
    </location>
</feature>
<sequence>MTSEKIKICYVVSSLANEGPVNVMYNIINFIDLSTFKITIVTLVPEKEHSRMDDFLKLNIEVIQLCKETSLKGMIGKVISFRKLIRKINPKIIHSHCPRSLIYASFLSKKYKKVYTAHIFPGIQQIALYGNLKGKIVITLSNFLMMRMDLPLACSESVSKEFLDNYGWKIKAIPNGCSLDVWQMNIDEKLKIRKSLGLKEETIYFLFIGRFSGEKKPDFLVDVFKKLDNPQLELIMLGTGPLFDDLNNKENTKVRLEGFKTNILPYLKASDYYVSASETEGLANTLLESMSVGLPLLLSNIPSHKGVISNSDKEIGLLFDNSDEEDFVKKINHLMSIQRVTLSENILNEYARKYTAQTMAKNHEMTYKTII</sequence>
<dbReference type="InterPro" id="IPR001296">
    <property type="entry name" value="Glyco_trans_1"/>
</dbReference>
<keyword evidence="4" id="KW-1185">Reference proteome</keyword>
<evidence type="ECO:0000259" key="2">
    <source>
        <dbReference type="Pfam" id="PF13439"/>
    </source>
</evidence>
<dbReference type="EC" id="2.4.-.-" evidence="3"/>
<dbReference type="Pfam" id="PF13439">
    <property type="entry name" value="Glyco_transf_4"/>
    <property type="match status" value="1"/>
</dbReference>
<dbReference type="InterPro" id="IPR028098">
    <property type="entry name" value="Glyco_trans_4-like_N"/>
</dbReference>
<dbReference type="InterPro" id="IPR050194">
    <property type="entry name" value="Glycosyltransferase_grp1"/>
</dbReference>
<evidence type="ECO:0000313" key="3">
    <source>
        <dbReference type="EMBL" id="MFE3848023.1"/>
    </source>
</evidence>
<dbReference type="PANTHER" id="PTHR45947">
    <property type="entry name" value="SULFOQUINOVOSYL TRANSFERASE SQD2"/>
    <property type="match status" value="1"/>
</dbReference>
<dbReference type="Proteomes" id="UP001600039">
    <property type="component" value="Unassembled WGS sequence"/>
</dbReference>
<gene>
    <name evidence="3" type="ORF">ACFX5D_08620</name>
</gene>
<evidence type="ECO:0000313" key="4">
    <source>
        <dbReference type="Proteomes" id="UP001600039"/>
    </source>
</evidence>
<dbReference type="PANTHER" id="PTHR45947:SF3">
    <property type="entry name" value="SULFOQUINOVOSYL TRANSFERASE SQD2"/>
    <property type="match status" value="1"/>
</dbReference>
<evidence type="ECO:0000259" key="1">
    <source>
        <dbReference type="Pfam" id="PF00534"/>
    </source>
</evidence>
<accession>A0ABW6HMV0</accession>
<name>A0ABW6HMV0_9FLAO</name>
<proteinExistence type="predicted"/>
<protein>
    <submittedName>
        <fullName evidence="3">Glycosyltransferase</fullName>
        <ecNumber evidence="3">2.4.-.-</ecNumber>
    </submittedName>
</protein>
<comment type="caution">
    <text evidence="3">The sequence shown here is derived from an EMBL/GenBank/DDBJ whole genome shotgun (WGS) entry which is preliminary data.</text>
</comment>
<dbReference type="EMBL" id="JBHZQA010000004">
    <property type="protein sequence ID" value="MFE3848023.1"/>
    <property type="molecule type" value="Genomic_DNA"/>
</dbReference>
<reference evidence="3 4" key="1">
    <citation type="submission" date="2024-06" db="EMBL/GenBank/DDBJ databases">
        <title>Flavobacterium spp. isolated from glacier.</title>
        <authorList>
            <person name="Han D."/>
        </authorList>
    </citation>
    <scope>NUCLEOTIDE SEQUENCE [LARGE SCALE GENOMIC DNA]</scope>
    <source>
        <strain evidence="3 4">LB3P45</strain>
    </source>
</reference>
<dbReference type="RefSeq" id="WP_379857824.1">
    <property type="nucleotide sequence ID" value="NZ_JBHZQA010000004.1"/>
</dbReference>